<evidence type="ECO:0000256" key="1">
    <source>
        <dbReference type="SAM" id="SignalP"/>
    </source>
</evidence>
<dbReference type="Proteomes" id="UP000559404">
    <property type="component" value="Unassembled WGS sequence"/>
</dbReference>
<proteinExistence type="predicted"/>
<dbReference type="AlphaFoldDB" id="A0A838XKI6"/>
<feature type="chain" id="PRO_5032946894" evidence="1">
    <location>
        <begin position="27"/>
        <end position="170"/>
    </location>
</feature>
<dbReference type="RefSeq" id="WP_181759225.1">
    <property type="nucleotide sequence ID" value="NZ_BMCR01000004.1"/>
</dbReference>
<evidence type="ECO:0000259" key="2">
    <source>
        <dbReference type="Pfam" id="PF09832"/>
    </source>
</evidence>
<sequence length="170" mass="19027">MIRIARKTLLVAASALFMGAALPLQAQETIPEDHLAAARETVFASNAIRAFDNVLPLMAERTRTLFIQRDPANTAMIDEIVNEVALSLASRRPELNKVVFEVWARRFSIEELNQLTAFYKSPLGQKYSRVEPELRALSIGAAKQWGDAISTEMVTLVREELTKRQAAKTE</sequence>
<name>A0A838XKI6_9HYPH</name>
<dbReference type="Pfam" id="PF09832">
    <property type="entry name" value="DUF2059"/>
    <property type="match status" value="1"/>
</dbReference>
<evidence type="ECO:0000313" key="4">
    <source>
        <dbReference type="Proteomes" id="UP000559404"/>
    </source>
</evidence>
<dbReference type="EMBL" id="JACEON010000003">
    <property type="protein sequence ID" value="MBA4611045.1"/>
    <property type="molecule type" value="Genomic_DNA"/>
</dbReference>
<feature type="signal peptide" evidence="1">
    <location>
        <begin position="1"/>
        <end position="26"/>
    </location>
</feature>
<feature type="domain" description="DUF2059" evidence="2">
    <location>
        <begin position="95"/>
        <end position="151"/>
    </location>
</feature>
<accession>A0A838XKI6</accession>
<evidence type="ECO:0000313" key="3">
    <source>
        <dbReference type="EMBL" id="MBA4611045.1"/>
    </source>
</evidence>
<organism evidence="3 4">
    <name type="scientific">Stappia taiwanensis</name>
    <dbReference type="NCBI Taxonomy" id="992267"/>
    <lineage>
        <taxon>Bacteria</taxon>
        <taxon>Pseudomonadati</taxon>
        <taxon>Pseudomonadota</taxon>
        <taxon>Alphaproteobacteria</taxon>
        <taxon>Hyphomicrobiales</taxon>
        <taxon>Stappiaceae</taxon>
        <taxon>Stappia</taxon>
    </lineage>
</organism>
<keyword evidence="4" id="KW-1185">Reference proteome</keyword>
<gene>
    <name evidence="3" type="ORF">H1W37_05240</name>
</gene>
<protein>
    <submittedName>
        <fullName evidence="3">DUF2059 domain-containing protein</fullName>
    </submittedName>
</protein>
<reference evidence="3 4" key="2">
    <citation type="submission" date="2020-08" db="EMBL/GenBank/DDBJ databases">
        <title>Stappia taiwanensis sp. nov., isolated from a coastal thermal spring.</title>
        <authorList>
            <person name="Kampfer P."/>
        </authorList>
    </citation>
    <scope>NUCLEOTIDE SEQUENCE [LARGE SCALE GENOMIC DNA]</scope>
    <source>
        <strain evidence="3 4">DSM 23284</strain>
    </source>
</reference>
<reference evidence="3 4" key="1">
    <citation type="submission" date="2020-07" db="EMBL/GenBank/DDBJ databases">
        <authorList>
            <person name="Li M."/>
        </authorList>
    </citation>
    <scope>NUCLEOTIDE SEQUENCE [LARGE SCALE GENOMIC DNA]</scope>
    <source>
        <strain evidence="3 4">DSM 23284</strain>
    </source>
</reference>
<keyword evidence="1" id="KW-0732">Signal</keyword>
<dbReference type="InterPro" id="IPR018637">
    <property type="entry name" value="DUF2059"/>
</dbReference>
<comment type="caution">
    <text evidence="3">The sequence shown here is derived from an EMBL/GenBank/DDBJ whole genome shotgun (WGS) entry which is preliminary data.</text>
</comment>